<keyword evidence="2" id="KW-1185">Reference proteome</keyword>
<dbReference type="AlphaFoldDB" id="A0A0C2MAG0"/>
<sequence length="123" mass="14894">MFFHFDNKNFNRAEERRVRWKVYYHAAILLQHGLDPIGFVEPHVVHDENTFVHTIGQEMFKRLHEVSKRMCPGSSISETDLFYFIESRSIEIAPTDGDDYYQNMLKYNRRRYLREEISEKMND</sequence>
<organism evidence="1 2">
    <name type="scientific">Thelohanellus kitauei</name>
    <name type="common">Myxosporean</name>
    <dbReference type="NCBI Taxonomy" id="669202"/>
    <lineage>
        <taxon>Eukaryota</taxon>
        <taxon>Metazoa</taxon>
        <taxon>Cnidaria</taxon>
        <taxon>Myxozoa</taxon>
        <taxon>Myxosporea</taxon>
        <taxon>Bivalvulida</taxon>
        <taxon>Platysporina</taxon>
        <taxon>Myxobolidae</taxon>
        <taxon>Thelohanellus</taxon>
    </lineage>
</organism>
<dbReference type="Proteomes" id="UP000031668">
    <property type="component" value="Unassembled WGS sequence"/>
</dbReference>
<accession>A0A0C2MAG0</accession>
<gene>
    <name evidence="1" type="ORF">RF11_01467</name>
</gene>
<reference evidence="1 2" key="1">
    <citation type="journal article" date="2014" name="Genome Biol. Evol.">
        <title>The genome of the myxosporean Thelohanellus kitauei shows adaptations to nutrient acquisition within its fish host.</title>
        <authorList>
            <person name="Yang Y."/>
            <person name="Xiong J."/>
            <person name="Zhou Z."/>
            <person name="Huo F."/>
            <person name="Miao W."/>
            <person name="Ran C."/>
            <person name="Liu Y."/>
            <person name="Zhang J."/>
            <person name="Feng J."/>
            <person name="Wang M."/>
            <person name="Wang M."/>
            <person name="Wang L."/>
            <person name="Yao B."/>
        </authorList>
    </citation>
    <scope>NUCLEOTIDE SEQUENCE [LARGE SCALE GENOMIC DNA]</scope>
    <source>
        <strain evidence="1">Wuqing</strain>
    </source>
</reference>
<evidence type="ECO:0000313" key="1">
    <source>
        <dbReference type="EMBL" id="KII63981.1"/>
    </source>
</evidence>
<evidence type="ECO:0000313" key="2">
    <source>
        <dbReference type="Proteomes" id="UP000031668"/>
    </source>
</evidence>
<dbReference type="EMBL" id="JWZT01004481">
    <property type="protein sequence ID" value="KII63981.1"/>
    <property type="molecule type" value="Genomic_DNA"/>
</dbReference>
<protein>
    <submittedName>
        <fullName evidence="1">Uncharacterized protein</fullName>
    </submittedName>
</protein>
<comment type="caution">
    <text evidence="1">The sequence shown here is derived from an EMBL/GenBank/DDBJ whole genome shotgun (WGS) entry which is preliminary data.</text>
</comment>
<proteinExistence type="predicted"/>
<name>A0A0C2MAG0_THEKT</name>